<proteinExistence type="inferred from homology"/>
<evidence type="ECO:0000256" key="16">
    <source>
        <dbReference type="PROSITE-ProRule" id="PRU01391"/>
    </source>
</evidence>
<keyword evidence="7" id="KW-0479">Metal-binding</keyword>
<dbReference type="GO" id="GO:0005737">
    <property type="term" value="C:cytoplasm"/>
    <property type="evidence" value="ECO:0007669"/>
    <property type="project" value="UniProtKB-SubCell"/>
</dbReference>
<evidence type="ECO:0000256" key="8">
    <source>
        <dbReference type="ARBA" id="ARBA00022737"/>
    </source>
</evidence>
<keyword evidence="9 16" id="KW-0863">Zinc-finger</keyword>
<evidence type="ECO:0000256" key="17">
    <source>
        <dbReference type="SAM" id="MobiDB-lite"/>
    </source>
</evidence>
<dbReference type="Proteomes" id="UP000321393">
    <property type="component" value="Unassembled WGS sequence"/>
</dbReference>
<dbReference type="SUPFAM" id="SSF48403">
    <property type="entry name" value="Ankyrin repeat"/>
    <property type="match status" value="1"/>
</dbReference>
<keyword evidence="6" id="KW-0963">Cytoplasm</keyword>
<dbReference type="EMBL" id="SSTD01003829">
    <property type="protein sequence ID" value="TYK25542.1"/>
    <property type="molecule type" value="Genomic_DNA"/>
</dbReference>
<keyword evidence="12 15" id="KW-0040">ANK repeat</keyword>
<dbReference type="Proteomes" id="UP000321947">
    <property type="component" value="Unassembled WGS sequence"/>
</dbReference>
<name>A0A5D3DPS5_CUCMM</name>
<dbReference type="PANTHER" id="PTHR46668:SF1">
    <property type="entry name" value="REGULATORY PROTEIN NPR5"/>
    <property type="match status" value="1"/>
</dbReference>
<evidence type="ECO:0000259" key="18">
    <source>
        <dbReference type="PROSITE" id="PS50097"/>
    </source>
</evidence>
<dbReference type="SMART" id="SM00248">
    <property type="entry name" value="ANK"/>
    <property type="match status" value="2"/>
</dbReference>
<comment type="similarity">
    <text evidence="14">Belongs to the plant 'ANKYRIN-BTB/POZ' family. 'NOOT-BOP-COCH-like' (NBCL) subfamily.</text>
</comment>
<feature type="repeat" description="ANK" evidence="15">
    <location>
        <begin position="338"/>
        <end position="370"/>
    </location>
</feature>
<comment type="caution">
    <text evidence="21">The sequence shown here is derived from an EMBL/GenBank/DDBJ whole genome shotgun (WGS) entry which is preliminary data.</text>
</comment>
<evidence type="ECO:0000256" key="1">
    <source>
        <dbReference type="ARBA" id="ARBA00004123"/>
    </source>
</evidence>
<dbReference type="PROSITE" id="PS50088">
    <property type="entry name" value="ANK_REPEAT"/>
    <property type="match status" value="1"/>
</dbReference>
<comment type="pathway">
    <text evidence="4">Protein modification; protein ubiquitination.</text>
</comment>
<keyword evidence="10" id="KW-0833">Ubl conjugation pathway</keyword>
<evidence type="ECO:0000256" key="14">
    <source>
        <dbReference type="ARBA" id="ARBA00044752"/>
    </source>
</evidence>
<gene>
    <name evidence="21" type="ORF">E5676_scaffold352G006940</name>
    <name evidence="20" type="ORF">E6C27_scaffold135G002540</name>
</gene>
<protein>
    <submittedName>
        <fullName evidence="21">Regulatory protein NPR5</fullName>
    </submittedName>
</protein>
<comment type="caution">
    <text evidence="16">Lacks conserved residue(s) required for the propagation of feature annotation.</text>
</comment>
<evidence type="ECO:0000256" key="4">
    <source>
        <dbReference type="ARBA" id="ARBA00004906"/>
    </source>
</evidence>
<evidence type="ECO:0000256" key="11">
    <source>
        <dbReference type="ARBA" id="ARBA00022833"/>
    </source>
</evidence>
<evidence type="ECO:0000313" key="21">
    <source>
        <dbReference type="EMBL" id="TYK25542.1"/>
    </source>
</evidence>
<dbReference type="PROSITE" id="PS50297">
    <property type="entry name" value="ANK_REP_REGION"/>
    <property type="match status" value="1"/>
</dbReference>
<dbReference type="Pfam" id="PF11900">
    <property type="entry name" value="DUF3420"/>
    <property type="match status" value="1"/>
</dbReference>
<keyword evidence="5" id="KW-1003">Cell membrane</keyword>
<dbReference type="Pfam" id="PF00651">
    <property type="entry name" value="BTB"/>
    <property type="match status" value="1"/>
</dbReference>
<accession>A0A5D3DPS5</accession>
<dbReference type="InterPro" id="IPR000210">
    <property type="entry name" value="BTB/POZ_dom"/>
</dbReference>
<keyword evidence="11" id="KW-0862">Zinc</keyword>
<evidence type="ECO:0000256" key="13">
    <source>
        <dbReference type="ARBA" id="ARBA00023242"/>
    </source>
</evidence>
<dbReference type="InterPro" id="IPR044284">
    <property type="entry name" value="NPR5/6"/>
</dbReference>
<dbReference type="AlphaFoldDB" id="A0A5D3DPS5"/>
<dbReference type="GO" id="GO:0008270">
    <property type="term" value="F:zinc ion binding"/>
    <property type="evidence" value="ECO:0007669"/>
    <property type="project" value="UniProtKB-KW"/>
</dbReference>
<evidence type="ECO:0000313" key="20">
    <source>
        <dbReference type="EMBL" id="KAA0053861.1"/>
    </source>
</evidence>
<evidence type="ECO:0000259" key="19">
    <source>
        <dbReference type="PROSITE" id="PS52046"/>
    </source>
</evidence>
<dbReference type="EMBL" id="SSTE01009109">
    <property type="protein sequence ID" value="KAA0053861.1"/>
    <property type="molecule type" value="Genomic_DNA"/>
</dbReference>
<dbReference type="InterPro" id="IPR024228">
    <property type="entry name" value="NPR_central_dom"/>
</dbReference>
<dbReference type="InterPro" id="IPR036770">
    <property type="entry name" value="Ankyrin_rpt-contain_sf"/>
</dbReference>
<evidence type="ECO:0000313" key="23">
    <source>
        <dbReference type="Proteomes" id="UP000321947"/>
    </source>
</evidence>
<dbReference type="GO" id="GO:0005886">
    <property type="term" value="C:plasma membrane"/>
    <property type="evidence" value="ECO:0007669"/>
    <property type="project" value="UniProtKB-SubCell"/>
</dbReference>
<feature type="region of interest" description="Disordered" evidence="17">
    <location>
        <begin position="475"/>
        <end position="507"/>
    </location>
</feature>
<dbReference type="InterPro" id="IPR011333">
    <property type="entry name" value="SKP1/BTB/POZ_sf"/>
</dbReference>
<dbReference type="Pfam" id="PF12796">
    <property type="entry name" value="Ank_2"/>
    <property type="match status" value="1"/>
</dbReference>
<keyword evidence="13" id="KW-0539">Nucleus</keyword>
<dbReference type="SMART" id="SM00225">
    <property type="entry name" value="BTB"/>
    <property type="match status" value="1"/>
</dbReference>
<reference evidence="22 23" key="1">
    <citation type="submission" date="2019-08" db="EMBL/GenBank/DDBJ databases">
        <title>Draft genome sequences of two oriental melons (Cucumis melo L. var makuwa).</title>
        <authorList>
            <person name="Kwon S.-Y."/>
        </authorList>
    </citation>
    <scope>NUCLEOTIDE SEQUENCE [LARGE SCALE GENOMIC DNA]</scope>
    <source>
        <strain evidence="23">cv. Chang Bougi</strain>
        <strain evidence="22">cv. SW 3</strain>
        <tissue evidence="21">Leaf</tissue>
    </source>
</reference>
<dbReference type="PROSITE" id="PS50097">
    <property type="entry name" value="BTB"/>
    <property type="match status" value="1"/>
</dbReference>
<evidence type="ECO:0000256" key="12">
    <source>
        <dbReference type="ARBA" id="ARBA00023043"/>
    </source>
</evidence>
<evidence type="ECO:0000256" key="2">
    <source>
        <dbReference type="ARBA" id="ARBA00004236"/>
    </source>
</evidence>
<dbReference type="InterPro" id="IPR002110">
    <property type="entry name" value="Ankyrin_rpt"/>
</dbReference>
<evidence type="ECO:0000313" key="22">
    <source>
        <dbReference type="Proteomes" id="UP000321393"/>
    </source>
</evidence>
<comment type="subcellular location">
    <subcellularLocation>
        <location evidence="2">Cell membrane</location>
    </subcellularLocation>
    <subcellularLocation>
        <location evidence="3">Cytoplasm</location>
    </subcellularLocation>
    <subcellularLocation>
        <location evidence="1">Nucleus</location>
    </subcellularLocation>
</comment>
<dbReference type="GO" id="GO:0009864">
    <property type="term" value="P:induced systemic resistance, jasmonic acid mediated signaling pathway"/>
    <property type="evidence" value="ECO:0007669"/>
    <property type="project" value="TreeGrafter"/>
</dbReference>
<sequence>MSHLEDSLRSLSLDYLNLLINGQAFSDVTFSVEGRLVHAHRCILAARSLFFRKFFCGTSTEAGASSGLSPVGSPSPSTGSSSTQVIPVNSVGYEVFLLLLQFLYSGQVSIVPQKQEPRPNCGDRACWHTHCTSAVDLALHTLSAARSFGVEQLALLTQVSSLSLSLSLFLGWISYYLMWKQLASMVEKASIEDVMKVLLASRKQDMHQLWSTCSHLVAKSGLPPEVLAKHLPIDIVAKIEELRLKSSLARRSLMPHHHHHHHHDLSVAADLEDQKIRRMRRALDSSDVELVKLMVMGEGLNLDEALALHYAVENCSREVVKALLELGAADVNYPAGPAGKTPLHMAAEMVSPDMVAVLLDHHADPNVRTVDGVTPLDILRTLTSDFLFKGAVPGLTHIEPNKLRLCLELVQSAALVLSREEENANANANANVSSSPIYPPMSEDHSSSSSNNNNIGNLNLDSRLVYLNLGASGRMGGSRVDGEDDNRHGSQGGGCIPTMYHHSHDFR</sequence>
<dbReference type="CDD" id="cd18310">
    <property type="entry name" value="BTB_POZ_NPR_plant"/>
    <property type="match status" value="1"/>
</dbReference>
<feature type="region of interest" description="Disordered" evidence="17">
    <location>
        <begin position="423"/>
        <end position="454"/>
    </location>
</feature>
<evidence type="ECO:0000256" key="7">
    <source>
        <dbReference type="ARBA" id="ARBA00022723"/>
    </source>
</evidence>
<dbReference type="GO" id="GO:0005634">
    <property type="term" value="C:nucleus"/>
    <property type="evidence" value="ECO:0007669"/>
    <property type="project" value="UniProtKB-SubCell"/>
</dbReference>
<evidence type="ECO:0000256" key="10">
    <source>
        <dbReference type="ARBA" id="ARBA00022786"/>
    </source>
</evidence>
<dbReference type="PANTHER" id="PTHR46668">
    <property type="entry name" value="BTB/POZ DOMAIN AND ANKYRIN REPEAT-CONTAINING PROTEIN NH5.2"/>
    <property type="match status" value="1"/>
</dbReference>
<organism evidence="21 23">
    <name type="scientific">Cucumis melo var. makuwa</name>
    <name type="common">Oriental melon</name>
    <dbReference type="NCBI Taxonomy" id="1194695"/>
    <lineage>
        <taxon>Eukaryota</taxon>
        <taxon>Viridiplantae</taxon>
        <taxon>Streptophyta</taxon>
        <taxon>Embryophyta</taxon>
        <taxon>Tracheophyta</taxon>
        <taxon>Spermatophyta</taxon>
        <taxon>Magnoliopsida</taxon>
        <taxon>eudicotyledons</taxon>
        <taxon>Gunneridae</taxon>
        <taxon>Pentapetalae</taxon>
        <taxon>rosids</taxon>
        <taxon>fabids</taxon>
        <taxon>Cucurbitales</taxon>
        <taxon>Cucurbitaceae</taxon>
        <taxon>Benincaseae</taxon>
        <taxon>Cucumis</taxon>
    </lineage>
</organism>
<dbReference type="OrthoDB" id="45365at2759"/>
<dbReference type="GO" id="GO:0006355">
    <property type="term" value="P:regulation of DNA-templated transcription"/>
    <property type="evidence" value="ECO:0007669"/>
    <property type="project" value="TreeGrafter"/>
</dbReference>
<dbReference type="InterPro" id="IPR057250">
    <property type="entry name" value="Znf_C2HC_NPR-type"/>
</dbReference>
<dbReference type="Gene3D" id="1.25.40.20">
    <property type="entry name" value="Ankyrin repeat-containing domain"/>
    <property type="match status" value="1"/>
</dbReference>
<feature type="domain" description="BTB" evidence="18">
    <location>
        <begin position="26"/>
        <end position="112"/>
    </location>
</feature>
<dbReference type="PROSITE" id="PS52046">
    <property type="entry name" value="ZF_C2HC_NPR"/>
    <property type="match status" value="1"/>
</dbReference>
<dbReference type="GO" id="GO:0099402">
    <property type="term" value="P:plant organ development"/>
    <property type="evidence" value="ECO:0007669"/>
    <property type="project" value="InterPro"/>
</dbReference>
<evidence type="ECO:0000256" key="15">
    <source>
        <dbReference type="PROSITE-ProRule" id="PRU00023"/>
    </source>
</evidence>
<evidence type="ECO:0000256" key="6">
    <source>
        <dbReference type="ARBA" id="ARBA00022490"/>
    </source>
</evidence>
<keyword evidence="8" id="KW-0677">Repeat</keyword>
<keyword evidence="5" id="KW-0472">Membrane</keyword>
<dbReference type="SUPFAM" id="SSF54695">
    <property type="entry name" value="POZ domain"/>
    <property type="match status" value="1"/>
</dbReference>
<feature type="domain" description="C2HC NPR-type" evidence="19">
    <location>
        <begin position="118"/>
        <end position="132"/>
    </location>
</feature>
<evidence type="ECO:0000256" key="5">
    <source>
        <dbReference type="ARBA" id="ARBA00022475"/>
    </source>
</evidence>
<dbReference type="GO" id="GO:0000976">
    <property type="term" value="F:transcription cis-regulatory region binding"/>
    <property type="evidence" value="ECO:0007669"/>
    <property type="project" value="TreeGrafter"/>
</dbReference>
<evidence type="ECO:0000256" key="3">
    <source>
        <dbReference type="ARBA" id="ARBA00004496"/>
    </source>
</evidence>
<evidence type="ECO:0000256" key="9">
    <source>
        <dbReference type="ARBA" id="ARBA00022771"/>
    </source>
</evidence>
<dbReference type="FunFam" id="1.25.40.20:FF:000058">
    <property type="entry name" value="regulatory protein NPR5 isoform X2"/>
    <property type="match status" value="1"/>
</dbReference>
<dbReference type="STRING" id="1194695.A0A5D3DPS5"/>
<dbReference type="Gene3D" id="3.30.710.10">
    <property type="entry name" value="Potassium Channel Kv1.1, Chain A"/>
    <property type="match status" value="1"/>
</dbReference>